<dbReference type="PANTHER" id="PTHR10173">
    <property type="entry name" value="METHIONINE SULFOXIDE REDUCTASE"/>
    <property type="match status" value="1"/>
</dbReference>
<dbReference type="NCBIfam" id="TIGR00357">
    <property type="entry name" value="peptide-methionine (R)-S-oxide reductase MsrB"/>
    <property type="match status" value="1"/>
</dbReference>
<dbReference type="EMBL" id="JANTQA010000015">
    <property type="protein sequence ID" value="KAJ3447937.1"/>
    <property type="molecule type" value="Genomic_DNA"/>
</dbReference>
<dbReference type="AlphaFoldDB" id="A0AAV8A538"/>
<dbReference type="GO" id="GO:0006979">
    <property type="term" value="P:response to oxidative stress"/>
    <property type="evidence" value="ECO:0007669"/>
    <property type="project" value="InterPro"/>
</dbReference>
<evidence type="ECO:0000256" key="2">
    <source>
        <dbReference type="ARBA" id="ARBA00022723"/>
    </source>
</evidence>
<dbReference type="GO" id="GO:0046872">
    <property type="term" value="F:metal ion binding"/>
    <property type="evidence" value="ECO:0007669"/>
    <property type="project" value="UniProtKB-KW"/>
</dbReference>
<evidence type="ECO:0000313" key="8">
    <source>
        <dbReference type="EMBL" id="KAJ3447937.1"/>
    </source>
</evidence>
<protein>
    <recommendedName>
        <fullName evidence="6">Peptide-methionine (R)-S-oxide reductase</fullName>
        <ecNumber evidence="6">1.8.4.12</ecNumber>
    </recommendedName>
</protein>
<comment type="similarity">
    <text evidence="1 6">Belongs to the MsrB Met sulfoxide reductase family.</text>
</comment>
<keyword evidence="2 6" id="KW-0479">Metal-binding</keyword>
<dbReference type="Proteomes" id="UP001146793">
    <property type="component" value="Unassembled WGS sequence"/>
</dbReference>
<dbReference type="GO" id="GO:0030091">
    <property type="term" value="P:protein repair"/>
    <property type="evidence" value="ECO:0007669"/>
    <property type="project" value="InterPro"/>
</dbReference>
<dbReference type="EC" id="1.8.4.12" evidence="6"/>
<name>A0AAV8A538_9EUKA</name>
<dbReference type="GO" id="GO:0005737">
    <property type="term" value="C:cytoplasm"/>
    <property type="evidence" value="ECO:0007669"/>
    <property type="project" value="TreeGrafter"/>
</dbReference>
<reference evidence="8" key="2">
    <citation type="submission" date="2022-08" db="EMBL/GenBank/DDBJ databases">
        <title>Novel sulphate-reducing endosymbionts in the free-living metamonad Anaeramoeba.</title>
        <authorList>
            <person name="Jerlstrom-Hultqvist J."/>
            <person name="Cepicka I."/>
            <person name="Gallot-Lavallee L."/>
            <person name="Salas-Leiva D."/>
            <person name="Curtis B.A."/>
            <person name="Zahonova K."/>
            <person name="Pipaliya S."/>
            <person name="Dacks J."/>
            <person name="Roger A.J."/>
        </authorList>
    </citation>
    <scope>NUCLEOTIDE SEQUENCE</scope>
    <source>
        <strain evidence="8">Busselton2</strain>
    </source>
</reference>
<dbReference type="PROSITE" id="PS51790">
    <property type="entry name" value="MSRB"/>
    <property type="match status" value="1"/>
</dbReference>
<dbReference type="Pfam" id="PF01641">
    <property type="entry name" value="SelR"/>
    <property type="match status" value="1"/>
</dbReference>
<dbReference type="EMBL" id="JAOAOG010000326">
    <property type="protein sequence ID" value="KAJ6228638.1"/>
    <property type="molecule type" value="Genomic_DNA"/>
</dbReference>
<evidence type="ECO:0000256" key="1">
    <source>
        <dbReference type="ARBA" id="ARBA00007174"/>
    </source>
</evidence>
<evidence type="ECO:0000313" key="10">
    <source>
        <dbReference type="Proteomes" id="UP001146793"/>
    </source>
</evidence>
<evidence type="ECO:0000313" key="9">
    <source>
        <dbReference type="EMBL" id="KAJ6228638.1"/>
    </source>
</evidence>
<evidence type="ECO:0000259" key="7">
    <source>
        <dbReference type="PROSITE" id="PS51790"/>
    </source>
</evidence>
<dbReference type="GO" id="GO:0033743">
    <property type="term" value="F:peptide-methionine (R)-S-oxide reductase activity"/>
    <property type="evidence" value="ECO:0007669"/>
    <property type="project" value="UniProtKB-EC"/>
</dbReference>
<comment type="cofactor">
    <cofactor evidence="6">
        <name>Zn(2+)</name>
        <dbReference type="ChEBI" id="CHEBI:29105"/>
    </cofactor>
    <text evidence="6">Binds 1 zinc ion per subunit.</text>
</comment>
<reference evidence="9" key="1">
    <citation type="submission" date="2022-08" db="EMBL/GenBank/DDBJ databases">
        <title>Novel sulfate-reducing endosymbionts in the free-living metamonad Anaeramoeba.</title>
        <authorList>
            <person name="Jerlstrom-Hultqvist J."/>
            <person name="Cepicka I."/>
            <person name="Gallot-Lavallee L."/>
            <person name="Salas-Leiva D."/>
            <person name="Curtis B.A."/>
            <person name="Zahonova K."/>
            <person name="Pipaliya S."/>
            <person name="Dacks J."/>
            <person name="Roger A.J."/>
        </authorList>
    </citation>
    <scope>NUCLEOTIDE SEQUENCE</scope>
    <source>
        <strain evidence="9">Schooner1</strain>
    </source>
</reference>
<accession>A0AAV8A538</accession>
<organism evidence="8 10">
    <name type="scientific">Anaeramoeba flamelloides</name>
    <dbReference type="NCBI Taxonomy" id="1746091"/>
    <lineage>
        <taxon>Eukaryota</taxon>
        <taxon>Metamonada</taxon>
        <taxon>Anaeramoebidae</taxon>
        <taxon>Anaeramoeba</taxon>
    </lineage>
</organism>
<dbReference type="SUPFAM" id="SSF51316">
    <property type="entry name" value="Mss4-like"/>
    <property type="match status" value="1"/>
</dbReference>
<evidence type="ECO:0000256" key="4">
    <source>
        <dbReference type="ARBA" id="ARBA00023002"/>
    </source>
</evidence>
<evidence type="ECO:0000256" key="6">
    <source>
        <dbReference type="RuleBase" id="RU365044"/>
    </source>
</evidence>
<evidence type="ECO:0000256" key="5">
    <source>
        <dbReference type="ARBA" id="ARBA00048488"/>
    </source>
</evidence>
<evidence type="ECO:0000313" key="11">
    <source>
        <dbReference type="Proteomes" id="UP001150062"/>
    </source>
</evidence>
<feature type="domain" description="MsrB" evidence="7">
    <location>
        <begin position="26"/>
        <end position="149"/>
    </location>
</feature>
<gene>
    <name evidence="8" type="ORF">M0812_00410</name>
    <name evidence="9" type="ORF">M0813_08675</name>
</gene>
<dbReference type="InterPro" id="IPR002579">
    <property type="entry name" value="Met_Sox_Rdtase_MsrB_dom"/>
</dbReference>
<dbReference type="FunFam" id="2.170.150.20:FF:000001">
    <property type="entry name" value="Peptide methionine sulfoxide reductase MsrB"/>
    <property type="match status" value="1"/>
</dbReference>
<dbReference type="InterPro" id="IPR011057">
    <property type="entry name" value="Mss4-like_sf"/>
</dbReference>
<keyword evidence="3 6" id="KW-0862">Zinc</keyword>
<dbReference type="Proteomes" id="UP001150062">
    <property type="component" value="Unassembled WGS sequence"/>
</dbReference>
<comment type="caution">
    <text evidence="8">The sequence shown here is derived from an EMBL/GenBank/DDBJ whole genome shotgun (WGS) entry which is preliminary data.</text>
</comment>
<dbReference type="InterPro" id="IPR028427">
    <property type="entry name" value="Met_Sox_Rdtase_MsrB"/>
</dbReference>
<proteinExistence type="inferred from homology"/>
<keyword evidence="11" id="KW-1185">Reference proteome</keyword>
<dbReference type="Gene3D" id="2.170.150.20">
    <property type="entry name" value="Peptide methionine sulfoxide reductase"/>
    <property type="match status" value="1"/>
</dbReference>
<comment type="catalytic activity">
    <reaction evidence="5 6">
        <text>L-methionyl-[protein] + [thioredoxin]-disulfide + H2O = L-methionyl-(R)-S-oxide-[protein] + [thioredoxin]-dithiol</text>
        <dbReference type="Rhea" id="RHEA:24164"/>
        <dbReference type="Rhea" id="RHEA-COMP:10698"/>
        <dbReference type="Rhea" id="RHEA-COMP:10700"/>
        <dbReference type="Rhea" id="RHEA-COMP:12313"/>
        <dbReference type="Rhea" id="RHEA-COMP:12314"/>
        <dbReference type="ChEBI" id="CHEBI:15377"/>
        <dbReference type="ChEBI" id="CHEBI:16044"/>
        <dbReference type="ChEBI" id="CHEBI:29950"/>
        <dbReference type="ChEBI" id="CHEBI:45764"/>
        <dbReference type="ChEBI" id="CHEBI:50058"/>
        <dbReference type="EC" id="1.8.4.12"/>
    </reaction>
</comment>
<sequence length="163" mass="19123">MLKKTIQVFDPKSTTVVNTTKVIKTNEEWKKELDEETYRITREKGTESPWTGKYTDFEGKGWFYCSSCKLYLFDANTKYHSGCGWPSFYDVISNKNVYTKEDNSIKGRPRVEVLCKQCDAHLGHVFKDGPKQTGLRYCINSKCIDFEEKEEQEEEEIEKEEKN</sequence>
<keyword evidence="4 6" id="KW-0560">Oxidoreductase</keyword>
<evidence type="ECO:0000256" key="3">
    <source>
        <dbReference type="ARBA" id="ARBA00022833"/>
    </source>
</evidence>
<dbReference type="PANTHER" id="PTHR10173:SF52">
    <property type="entry name" value="METHIONINE-R-SULFOXIDE REDUCTASE B1"/>
    <property type="match status" value="1"/>
</dbReference>